<comment type="cofactor">
    <cofactor evidence="7">
        <name>FAD</name>
        <dbReference type="ChEBI" id="CHEBI:57692"/>
    </cofactor>
</comment>
<gene>
    <name evidence="8" type="ORF">RJT34_27376</name>
</gene>
<dbReference type="AlphaFoldDB" id="A0AAN9FCU2"/>
<keyword evidence="4" id="KW-0521">NADP</keyword>
<dbReference type="PRINTS" id="PR00370">
    <property type="entry name" value="FMOXYGENASE"/>
</dbReference>
<organism evidence="8 9">
    <name type="scientific">Clitoria ternatea</name>
    <name type="common">Butterfly pea</name>
    <dbReference type="NCBI Taxonomy" id="43366"/>
    <lineage>
        <taxon>Eukaryota</taxon>
        <taxon>Viridiplantae</taxon>
        <taxon>Streptophyta</taxon>
        <taxon>Embryophyta</taxon>
        <taxon>Tracheophyta</taxon>
        <taxon>Spermatophyta</taxon>
        <taxon>Magnoliopsida</taxon>
        <taxon>eudicotyledons</taxon>
        <taxon>Gunneridae</taxon>
        <taxon>Pentapetalae</taxon>
        <taxon>rosids</taxon>
        <taxon>fabids</taxon>
        <taxon>Fabales</taxon>
        <taxon>Fabaceae</taxon>
        <taxon>Papilionoideae</taxon>
        <taxon>50 kb inversion clade</taxon>
        <taxon>NPAAA clade</taxon>
        <taxon>indigoferoid/millettioid clade</taxon>
        <taxon>Phaseoleae</taxon>
        <taxon>Clitoria</taxon>
    </lineage>
</organism>
<evidence type="ECO:0000256" key="2">
    <source>
        <dbReference type="ARBA" id="ARBA00022630"/>
    </source>
</evidence>
<dbReference type="GO" id="GO:0050661">
    <property type="term" value="F:NADP binding"/>
    <property type="evidence" value="ECO:0007669"/>
    <property type="project" value="InterPro"/>
</dbReference>
<comment type="similarity">
    <text evidence="1 7">Belongs to the FMO family.</text>
</comment>
<accession>A0AAN9FCU2</accession>
<protein>
    <recommendedName>
        <fullName evidence="7">Flavin-containing monooxygenase</fullName>
        <ecNumber evidence="7">1.-.-.-</ecNumber>
    </recommendedName>
</protein>
<proteinExistence type="inferred from homology"/>
<evidence type="ECO:0000313" key="9">
    <source>
        <dbReference type="Proteomes" id="UP001359559"/>
    </source>
</evidence>
<keyword evidence="9" id="KW-1185">Reference proteome</keyword>
<keyword evidence="5 7" id="KW-0560">Oxidoreductase</keyword>
<dbReference type="PANTHER" id="PTHR23023">
    <property type="entry name" value="DIMETHYLANILINE MONOOXYGENASE"/>
    <property type="match status" value="1"/>
</dbReference>
<dbReference type="InterPro" id="IPR020946">
    <property type="entry name" value="Flavin_mOase-like"/>
</dbReference>
<reference evidence="8 9" key="1">
    <citation type="submission" date="2024-01" db="EMBL/GenBank/DDBJ databases">
        <title>The genomes of 5 underutilized Papilionoideae crops provide insights into root nodulation and disease resistance.</title>
        <authorList>
            <person name="Yuan L."/>
        </authorList>
    </citation>
    <scope>NUCLEOTIDE SEQUENCE [LARGE SCALE GENOMIC DNA]</scope>
    <source>
        <strain evidence="8">LY-2023</strain>
        <tissue evidence="8">Leaf</tissue>
    </source>
</reference>
<sequence>MHPSPQPLKVAVVGAGVAGLTAARELRRQGLEVVIFEKTDHIGGTWKYDPNIDSDPIGLDPNREVVPTSLYHSLRTNLPRQLMGFVDYPFPKRDGGDMRTFPGHEEVLWFLNKFADEFALRGLVRFGTEVVRVERVGGRNDSWVVESRMMNDSLSEEIFEAVVVCSGHFTQPRLPTIPGIEKWPGYQIHSHNYRVPEPFRGQIVVVIGFASSAFDISREIAKVAKEVHIASRSSDIKVMKLESHNNMWQHKMVKGVSEDSLVAFDDGSSVYADVILYCTGYKYHYPFLRTNGIVTIEDNCVGPLYKHVFPPALAPWLSFIGIPEKDIIFQTTELQCKWVARVLSRKVLLPAEKEMMAYVEEYYQQMEKNGFPKHMTHHLHFKEIEYGNWLAAEVGLPPLEDWKEEMYLECIRSMFGMQDNYRDQWSDAHWNAIIKDASLSNNSPKVKKWLDGIATGALHRKIKDESQSTTSYTFQLEKCLHQ</sequence>
<dbReference type="Pfam" id="PF00743">
    <property type="entry name" value="FMO-like"/>
    <property type="match status" value="2"/>
</dbReference>
<dbReference type="GO" id="GO:0004499">
    <property type="term" value="F:N,N-dimethylaniline monooxygenase activity"/>
    <property type="evidence" value="ECO:0007669"/>
    <property type="project" value="InterPro"/>
</dbReference>
<dbReference type="GO" id="GO:0050660">
    <property type="term" value="F:flavin adenine dinucleotide binding"/>
    <property type="evidence" value="ECO:0007669"/>
    <property type="project" value="InterPro"/>
</dbReference>
<evidence type="ECO:0000256" key="4">
    <source>
        <dbReference type="ARBA" id="ARBA00022857"/>
    </source>
</evidence>
<dbReference type="EMBL" id="JAYKXN010000007">
    <property type="protein sequence ID" value="KAK7271453.1"/>
    <property type="molecule type" value="Genomic_DNA"/>
</dbReference>
<dbReference type="InterPro" id="IPR000960">
    <property type="entry name" value="Flavin_mOase"/>
</dbReference>
<keyword evidence="6 7" id="KW-0503">Monooxygenase</keyword>
<keyword evidence="2 7" id="KW-0285">Flavoprotein</keyword>
<dbReference type="PIRSF" id="PIRSF000332">
    <property type="entry name" value="FMO"/>
    <property type="match status" value="1"/>
</dbReference>
<evidence type="ECO:0000256" key="1">
    <source>
        <dbReference type="ARBA" id="ARBA00009183"/>
    </source>
</evidence>
<name>A0AAN9FCU2_CLITE</name>
<dbReference type="Gene3D" id="3.50.50.60">
    <property type="entry name" value="FAD/NAD(P)-binding domain"/>
    <property type="match status" value="2"/>
</dbReference>
<dbReference type="EC" id="1.-.-.-" evidence="7"/>
<dbReference type="InterPro" id="IPR036188">
    <property type="entry name" value="FAD/NAD-bd_sf"/>
</dbReference>
<keyword evidence="3 7" id="KW-0274">FAD</keyword>
<dbReference type="FunFam" id="3.50.50.60:FF:000099">
    <property type="entry name" value="Flavin-containing monooxygenase"/>
    <property type="match status" value="1"/>
</dbReference>
<evidence type="ECO:0000256" key="6">
    <source>
        <dbReference type="ARBA" id="ARBA00023033"/>
    </source>
</evidence>
<dbReference type="Proteomes" id="UP001359559">
    <property type="component" value="Unassembled WGS sequence"/>
</dbReference>
<dbReference type="SUPFAM" id="SSF51905">
    <property type="entry name" value="FAD/NAD(P)-binding domain"/>
    <property type="match status" value="2"/>
</dbReference>
<comment type="caution">
    <text evidence="8">The sequence shown here is derived from an EMBL/GenBank/DDBJ whole genome shotgun (WGS) entry which is preliminary data.</text>
</comment>
<evidence type="ECO:0000313" key="8">
    <source>
        <dbReference type="EMBL" id="KAK7271453.1"/>
    </source>
</evidence>
<evidence type="ECO:0000256" key="7">
    <source>
        <dbReference type="RuleBase" id="RU361177"/>
    </source>
</evidence>
<evidence type="ECO:0000256" key="3">
    <source>
        <dbReference type="ARBA" id="ARBA00022827"/>
    </source>
</evidence>
<dbReference type="InterPro" id="IPR050346">
    <property type="entry name" value="FMO-like"/>
</dbReference>
<evidence type="ECO:0000256" key="5">
    <source>
        <dbReference type="ARBA" id="ARBA00023002"/>
    </source>
</evidence>